<dbReference type="AlphaFoldDB" id="A0ABD0JT72"/>
<comment type="caution">
    <text evidence="2">The sequence shown here is derived from an EMBL/GenBank/DDBJ whole genome shotgun (WGS) entry which is preliminary data.</text>
</comment>
<dbReference type="EMBL" id="JACVVK020000333">
    <property type="protein sequence ID" value="KAK7478122.1"/>
    <property type="molecule type" value="Genomic_DNA"/>
</dbReference>
<protein>
    <submittedName>
        <fullName evidence="2">Uncharacterized protein</fullName>
    </submittedName>
</protein>
<dbReference type="Proteomes" id="UP001519460">
    <property type="component" value="Unassembled WGS sequence"/>
</dbReference>
<feature type="region of interest" description="Disordered" evidence="1">
    <location>
        <begin position="53"/>
        <end position="75"/>
    </location>
</feature>
<gene>
    <name evidence="2" type="ORF">BaRGS_00030657</name>
</gene>
<evidence type="ECO:0000313" key="3">
    <source>
        <dbReference type="Proteomes" id="UP001519460"/>
    </source>
</evidence>
<organism evidence="2 3">
    <name type="scientific">Batillaria attramentaria</name>
    <dbReference type="NCBI Taxonomy" id="370345"/>
    <lineage>
        <taxon>Eukaryota</taxon>
        <taxon>Metazoa</taxon>
        <taxon>Spiralia</taxon>
        <taxon>Lophotrochozoa</taxon>
        <taxon>Mollusca</taxon>
        <taxon>Gastropoda</taxon>
        <taxon>Caenogastropoda</taxon>
        <taxon>Sorbeoconcha</taxon>
        <taxon>Cerithioidea</taxon>
        <taxon>Batillariidae</taxon>
        <taxon>Batillaria</taxon>
    </lineage>
</organism>
<name>A0ABD0JT72_9CAEN</name>
<evidence type="ECO:0000313" key="2">
    <source>
        <dbReference type="EMBL" id="KAK7478122.1"/>
    </source>
</evidence>
<evidence type="ECO:0000256" key="1">
    <source>
        <dbReference type="SAM" id="MobiDB-lite"/>
    </source>
</evidence>
<reference evidence="2 3" key="1">
    <citation type="journal article" date="2023" name="Sci. Data">
        <title>Genome assembly of the Korean intertidal mud-creeper Batillaria attramentaria.</title>
        <authorList>
            <person name="Patra A.K."/>
            <person name="Ho P.T."/>
            <person name="Jun S."/>
            <person name="Lee S.J."/>
            <person name="Kim Y."/>
            <person name="Won Y.J."/>
        </authorList>
    </citation>
    <scope>NUCLEOTIDE SEQUENCE [LARGE SCALE GENOMIC DNA]</scope>
    <source>
        <strain evidence="2">Wonlab-2016</strain>
    </source>
</reference>
<sequence>MGGERGGGALSRGWKVAAKSTSSPALHTHFKLGVYMQCTRDADCDRCAPYTNLNPTRPLYPAPPPTRPLFTPSTRTPSLYRQRQLPLETEVVRVRLITQHPQRSD</sequence>
<accession>A0ABD0JT72</accession>
<proteinExistence type="predicted"/>
<keyword evidence="3" id="KW-1185">Reference proteome</keyword>
<feature type="compositionally biased region" description="Pro residues" evidence="1">
    <location>
        <begin position="58"/>
        <end position="67"/>
    </location>
</feature>